<name>A0ABD0L5K2_9CAEN</name>
<reference evidence="2 3" key="1">
    <citation type="journal article" date="2023" name="Sci. Data">
        <title>Genome assembly of the Korean intertidal mud-creeper Batillaria attramentaria.</title>
        <authorList>
            <person name="Patra A.K."/>
            <person name="Ho P.T."/>
            <person name="Jun S."/>
            <person name="Lee S.J."/>
            <person name="Kim Y."/>
            <person name="Won Y.J."/>
        </authorList>
    </citation>
    <scope>NUCLEOTIDE SEQUENCE [LARGE SCALE GENOMIC DNA]</scope>
    <source>
        <strain evidence="2">Wonlab-2016</strain>
    </source>
</reference>
<protein>
    <recommendedName>
        <fullName evidence="1">ShKT domain-containing protein</fullName>
    </recommendedName>
</protein>
<accession>A0ABD0L5K2</accession>
<dbReference type="InterPro" id="IPR003582">
    <property type="entry name" value="ShKT_dom"/>
</dbReference>
<evidence type="ECO:0000313" key="3">
    <source>
        <dbReference type="Proteomes" id="UP001519460"/>
    </source>
</evidence>
<dbReference type="AlphaFoldDB" id="A0ABD0L5K2"/>
<gene>
    <name evidence="2" type="ORF">BaRGS_00014088</name>
</gene>
<proteinExistence type="predicted"/>
<evidence type="ECO:0000313" key="2">
    <source>
        <dbReference type="EMBL" id="KAK7494690.1"/>
    </source>
</evidence>
<keyword evidence="3" id="KW-1185">Reference proteome</keyword>
<dbReference type="Pfam" id="PF01549">
    <property type="entry name" value="ShK"/>
    <property type="match status" value="1"/>
</dbReference>
<evidence type="ECO:0000259" key="1">
    <source>
        <dbReference type="Pfam" id="PF01549"/>
    </source>
</evidence>
<feature type="domain" description="ShKT" evidence="1">
    <location>
        <begin position="14"/>
        <end position="49"/>
    </location>
</feature>
<organism evidence="2 3">
    <name type="scientific">Batillaria attramentaria</name>
    <dbReference type="NCBI Taxonomy" id="370345"/>
    <lineage>
        <taxon>Eukaryota</taxon>
        <taxon>Metazoa</taxon>
        <taxon>Spiralia</taxon>
        <taxon>Lophotrochozoa</taxon>
        <taxon>Mollusca</taxon>
        <taxon>Gastropoda</taxon>
        <taxon>Caenogastropoda</taxon>
        <taxon>Sorbeoconcha</taxon>
        <taxon>Cerithioidea</taxon>
        <taxon>Batillariidae</taxon>
        <taxon>Batillaria</taxon>
    </lineage>
</organism>
<comment type="caution">
    <text evidence="2">The sequence shown here is derived from an EMBL/GenBank/DDBJ whole genome shotgun (WGS) entry which is preliminary data.</text>
</comment>
<dbReference type="EMBL" id="JACVVK020000081">
    <property type="protein sequence ID" value="KAK7494690.1"/>
    <property type="molecule type" value="Genomic_DNA"/>
</dbReference>
<sequence length="69" mass="7926">MYDHVTGVEPDRLCTDTIDYCDREPDDLCTNERYLLFRLSNCAGTCKLCDSPWEPPSCSAYLFPSSCEY</sequence>
<dbReference type="Proteomes" id="UP001519460">
    <property type="component" value="Unassembled WGS sequence"/>
</dbReference>